<gene>
    <name evidence="2" type="ORF">M0M57_06775</name>
</gene>
<proteinExistence type="predicted"/>
<dbReference type="EMBL" id="CP096205">
    <property type="protein sequence ID" value="UPQ80538.1"/>
    <property type="molecule type" value="Genomic_DNA"/>
</dbReference>
<name>A0ABY4KI95_9FLAO</name>
<evidence type="ECO:0000313" key="2">
    <source>
        <dbReference type="EMBL" id="UPQ80538.1"/>
    </source>
</evidence>
<protein>
    <submittedName>
        <fullName evidence="2">AMP-binding protein</fullName>
    </submittedName>
</protein>
<reference evidence="2" key="1">
    <citation type="submission" date="2022-04" db="EMBL/GenBank/DDBJ databases">
        <title>Consumption of N2O by Flavobacterium azooxidireducens sp. nov. isolated from Decomposing Leaf Litter of Phragmites australis (Cav.).</title>
        <authorList>
            <person name="Behrendt U."/>
            <person name="Spanner T."/>
            <person name="Augustin J."/>
            <person name="Horn M.A."/>
            <person name="Kolb S."/>
            <person name="Ulrich A."/>
        </authorList>
    </citation>
    <scope>NUCLEOTIDE SEQUENCE</scope>
    <source>
        <strain evidence="2">IGB 4-14</strain>
    </source>
</reference>
<accession>A0ABY4KI95</accession>
<dbReference type="InterPro" id="IPR053158">
    <property type="entry name" value="CapK_Type1_Caps_Biosynth"/>
</dbReference>
<dbReference type="PANTHER" id="PTHR36932:SF1">
    <property type="entry name" value="CAPSULAR POLYSACCHARIDE BIOSYNTHESIS PROTEIN"/>
    <property type="match status" value="1"/>
</dbReference>
<keyword evidence="3" id="KW-1185">Reference proteome</keyword>
<evidence type="ECO:0000313" key="3">
    <source>
        <dbReference type="Proteomes" id="UP000830583"/>
    </source>
</evidence>
<sequence length="445" mass="51343">MIFKNLFVKTVVSLGDKLLGANYLSSLHKWNKYDRLSESQLEKIQEENLKKILPHACSTVPYYQKCFLNKDLSELRLTDFPQLTKELLREQKENLISTKYNVSDLQKNYSSGSSGVQSFSYNEKKSRFFLQGIQSHWYLWSGYRIGDSTMQFGMSPKRVFPKNLKDLFYNIHYVNSFSLSKPDHLHLIKLLKKKKIDYLIGYPSAINQLAQTLIDTKNSHPIKGIVSLGDKLFPHFITNFKKAFDSPKIIDTYGCAEGLLMACTNDLDYYYIMSPHVCIEIVDDQGNNVKDGEMGHVLVTSLTNFAMPMIRYKLGDLAIKLPKEKYPINRKYNYPLLEKIVGRETDIVKTSNGKTLIVHSFTGIVEYFPEIKQFKITQNSLEKIEFEYITDSNFNFSDEILKKIETKINLLTENSLDIEFKKVAFIKASPSGKPQIIESNLKQKS</sequence>
<dbReference type="InterPro" id="IPR000873">
    <property type="entry name" value="AMP-dep_synth/lig_dom"/>
</dbReference>
<organism evidence="2 3">
    <name type="scientific">Flavobacterium azooxidireducens</name>
    <dbReference type="NCBI Taxonomy" id="1871076"/>
    <lineage>
        <taxon>Bacteria</taxon>
        <taxon>Pseudomonadati</taxon>
        <taxon>Bacteroidota</taxon>
        <taxon>Flavobacteriia</taxon>
        <taxon>Flavobacteriales</taxon>
        <taxon>Flavobacteriaceae</taxon>
        <taxon>Flavobacterium</taxon>
    </lineage>
</organism>
<dbReference type="Proteomes" id="UP000830583">
    <property type="component" value="Chromosome"/>
</dbReference>
<evidence type="ECO:0000259" key="1">
    <source>
        <dbReference type="Pfam" id="PF00501"/>
    </source>
</evidence>
<dbReference type="InterPro" id="IPR042099">
    <property type="entry name" value="ANL_N_sf"/>
</dbReference>
<dbReference type="RefSeq" id="WP_248436432.1">
    <property type="nucleotide sequence ID" value="NZ_CP096205.1"/>
</dbReference>
<dbReference type="PANTHER" id="PTHR36932">
    <property type="entry name" value="CAPSULAR POLYSACCHARIDE BIOSYNTHESIS PROTEIN"/>
    <property type="match status" value="1"/>
</dbReference>
<dbReference type="Pfam" id="PF00501">
    <property type="entry name" value="AMP-binding"/>
    <property type="match status" value="1"/>
</dbReference>
<dbReference type="Gene3D" id="3.40.50.12780">
    <property type="entry name" value="N-terminal domain of ligase-like"/>
    <property type="match status" value="1"/>
</dbReference>
<dbReference type="SUPFAM" id="SSF56801">
    <property type="entry name" value="Acetyl-CoA synthetase-like"/>
    <property type="match status" value="1"/>
</dbReference>
<feature type="domain" description="AMP-dependent synthetase/ligase" evidence="1">
    <location>
        <begin position="183"/>
        <end position="301"/>
    </location>
</feature>